<gene>
    <name evidence="15" type="primary">LOC129327550</name>
</gene>
<dbReference type="AlphaFoldDB" id="A0AA97KW46"/>
<evidence type="ECO:0000256" key="8">
    <source>
        <dbReference type="ARBA" id="ARBA00023157"/>
    </source>
</evidence>
<evidence type="ECO:0000313" key="14">
    <source>
        <dbReference type="Proteomes" id="UP001190640"/>
    </source>
</evidence>
<keyword evidence="2" id="KW-1003">Cell membrane</keyword>
<evidence type="ECO:0000313" key="15">
    <source>
        <dbReference type="RefSeq" id="XP_054832278.1"/>
    </source>
</evidence>
<dbReference type="Gene3D" id="2.60.40.10">
    <property type="entry name" value="Immunoglobulins"/>
    <property type="match status" value="1"/>
</dbReference>
<dbReference type="InterPro" id="IPR036179">
    <property type="entry name" value="Ig-like_dom_sf"/>
</dbReference>
<dbReference type="GO" id="GO:0005886">
    <property type="term" value="C:plasma membrane"/>
    <property type="evidence" value="ECO:0007669"/>
    <property type="project" value="UniProtKB-SubCell"/>
</dbReference>
<dbReference type="SUPFAM" id="SSF48726">
    <property type="entry name" value="Immunoglobulin"/>
    <property type="match status" value="1"/>
</dbReference>
<dbReference type="PANTHER" id="PTHR11860:SF101">
    <property type="entry name" value="CMRF35-LIKE MOLECULE 1"/>
    <property type="match status" value="1"/>
</dbReference>
<name>A0AA97KW46_EUBMA</name>
<dbReference type="PANTHER" id="PTHR11860">
    <property type="entry name" value="POLYMERIC-IMMUNOGLOBULIN RECEPTOR"/>
    <property type="match status" value="1"/>
</dbReference>
<accession>A0AA97KW46</accession>
<feature type="domain" description="Immunoglobulin V-set" evidence="13">
    <location>
        <begin position="22"/>
        <end position="85"/>
    </location>
</feature>
<dbReference type="InterPro" id="IPR013783">
    <property type="entry name" value="Ig-like_fold"/>
</dbReference>
<reference evidence="15" key="1">
    <citation type="submission" date="2025-08" db="UniProtKB">
        <authorList>
            <consortium name="RefSeq"/>
        </authorList>
    </citation>
    <scope>IDENTIFICATION</scope>
    <source>
        <tissue evidence="15">Blood</tissue>
    </source>
</reference>
<keyword evidence="10" id="KW-0393">Immunoglobulin domain</keyword>
<evidence type="ECO:0000256" key="11">
    <source>
        <dbReference type="ARBA" id="ARBA00043958"/>
    </source>
</evidence>
<keyword evidence="14" id="KW-1185">Reference proteome</keyword>
<keyword evidence="6 12" id="KW-1133">Transmembrane helix</keyword>
<dbReference type="Pfam" id="PF07686">
    <property type="entry name" value="V-set"/>
    <property type="match status" value="1"/>
</dbReference>
<dbReference type="InterPro" id="IPR050671">
    <property type="entry name" value="CD300_family_receptors"/>
</dbReference>
<keyword evidence="5" id="KW-0391">Immunity</keyword>
<evidence type="ECO:0000256" key="4">
    <source>
        <dbReference type="ARBA" id="ARBA00022729"/>
    </source>
</evidence>
<comment type="similarity">
    <text evidence="11">Belongs to the CD300 family.</text>
</comment>
<evidence type="ECO:0000256" key="12">
    <source>
        <dbReference type="SAM" id="Phobius"/>
    </source>
</evidence>
<dbReference type="GeneID" id="129327550"/>
<evidence type="ECO:0000256" key="6">
    <source>
        <dbReference type="ARBA" id="ARBA00022989"/>
    </source>
</evidence>
<protein>
    <submittedName>
        <fullName evidence="15">CMRF35-like molecule 1</fullName>
    </submittedName>
</protein>
<keyword evidence="8" id="KW-1015">Disulfide bond</keyword>
<organism evidence="14 15">
    <name type="scientific">Eublepharis macularius</name>
    <name type="common">Leopard gecko</name>
    <name type="synonym">Cyrtodactylus macularius</name>
    <dbReference type="NCBI Taxonomy" id="481883"/>
    <lineage>
        <taxon>Eukaryota</taxon>
        <taxon>Metazoa</taxon>
        <taxon>Chordata</taxon>
        <taxon>Craniata</taxon>
        <taxon>Vertebrata</taxon>
        <taxon>Euteleostomi</taxon>
        <taxon>Lepidosauria</taxon>
        <taxon>Squamata</taxon>
        <taxon>Bifurcata</taxon>
        <taxon>Gekkota</taxon>
        <taxon>Eublepharidae</taxon>
        <taxon>Eublepharinae</taxon>
        <taxon>Eublepharis</taxon>
    </lineage>
</organism>
<keyword evidence="3 12" id="KW-0812">Transmembrane</keyword>
<evidence type="ECO:0000256" key="10">
    <source>
        <dbReference type="ARBA" id="ARBA00023319"/>
    </source>
</evidence>
<keyword evidence="7 12" id="KW-0472">Membrane</keyword>
<dbReference type="Proteomes" id="UP001190640">
    <property type="component" value="Chromosome 4"/>
</dbReference>
<feature type="transmembrane region" description="Helical" evidence="12">
    <location>
        <begin position="125"/>
        <end position="149"/>
    </location>
</feature>
<evidence type="ECO:0000259" key="13">
    <source>
        <dbReference type="Pfam" id="PF07686"/>
    </source>
</evidence>
<sequence length="263" mass="29515">MKSEKGPLNRIVLKKLHWEDAFMALLIKSSSGDLVKDDRVSIRDNKKESYFEITMDKLKQEDSDTYQCGIERGALNDRHYIRVEVSPDPKKTSTTEELFTSTATIAVAKSNPTPPPSQGSKEQKLYILIYCIIPLFLLLLAAAVVLLIISKKKKKGWNSKKEKKPQSMVLALNKVDAGSEHRIPGHHLGTDGTEFYSNVEVNPGNNYEELPSQEKSSDRSDEVSYATLNISDPQQLSVYANVGPVLSKIQEIFYTEVAIKPKE</sequence>
<evidence type="ECO:0000256" key="2">
    <source>
        <dbReference type="ARBA" id="ARBA00022475"/>
    </source>
</evidence>
<dbReference type="InterPro" id="IPR013106">
    <property type="entry name" value="Ig_V-set"/>
</dbReference>
<proteinExistence type="inferred from homology"/>
<evidence type="ECO:0000256" key="1">
    <source>
        <dbReference type="ARBA" id="ARBA00004251"/>
    </source>
</evidence>
<dbReference type="KEGG" id="emc:129327550"/>
<dbReference type="GO" id="GO:0002376">
    <property type="term" value="P:immune system process"/>
    <property type="evidence" value="ECO:0007669"/>
    <property type="project" value="UniProtKB-KW"/>
</dbReference>
<comment type="subcellular location">
    <subcellularLocation>
        <location evidence="1">Cell membrane</location>
        <topology evidence="1">Single-pass type I membrane protein</topology>
    </subcellularLocation>
</comment>
<evidence type="ECO:0000256" key="7">
    <source>
        <dbReference type="ARBA" id="ARBA00023136"/>
    </source>
</evidence>
<keyword evidence="4" id="KW-0732">Signal</keyword>
<keyword evidence="9" id="KW-0675">Receptor</keyword>
<evidence type="ECO:0000256" key="3">
    <source>
        <dbReference type="ARBA" id="ARBA00022692"/>
    </source>
</evidence>
<evidence type="ECO:0000256" key="9">
    <source>
        <dbReference type="ARBA" id="ARBA00023170"/>
    </source>
</evidence>
<evidence type="ECO:0000256" key="5">
    <source>
        <dbReference type="ARBA" id="ARBA00022859"/>
    </source>
</evidence>
<dbReference type="RefSeq" id="XP_054832278.1">
    <property type="nucleotide sequence ID" value="XM_054976303.1"/>
</dbReference>
<dbReference type="GO" id="GO:0004888">
    <property type="term" value="F:transmembrane signaling receptor activity"/>
    <property type="evidence" value="ECO:0007669"/>
    <property type="project" value="TreeGrafter"/>
</dbReference>